<feature type="compositionally biased region" description="Polar residues" evidence="3">
    <location>
        <begin position="446"/>
        <end position="463"/>
    </location>
</feature>
<dbReference type="InterPro" id="IPR015590">
    <property type="entry name" value="Aldehyde_DH_dom"/>
</dbReference>
<dbReference type="EMBL" id="CAJMWQ010001189">
    <property type="protein sequence ID" value="CAE6439712.1"/>
    <property type="molecule type" value="Genomic_DNA"/>
</dbReference>
<proteinExistence type="inferred from homology"/>
<evidence type="ECO:0000313" key="7">
    <source>
        <dbReference type="Proteomes" id="UP000663826"/>
    </source>
</evidence>
<feature type="compositionally biased region" description="Low complexity" evidence="3">
    <location>
        <begin position="260"/>
        <end position="295"/>
    </location>
</feature>
<feature type="region of interest" description="Disordered" evidence="3">
    <location>
        <begin position="381"/>
        <end position="558"/>
    </location>
</feature>
<feature type="compositionally biased region" description="Polar residues" evidence="3">
    <location>
        <begin position="389"/>
        <end position="432"/>
    </location>
</feature>
<dbReference type="Pfam" id="PF00171">
    <property type="entry name" value="Aldedh"/>
    <property type="match status" value="1"/>
</dbReference>
<dbReference type="InterPro" id="IPR016161">
    <property type="entry name" value="Ald_DH/histidinol_DH"/>
</dbReference>
<keyword evidence="4" id="KW-0812">Transmembrane</keyword>
<reference evidence="6" key="1">
    <citation type="submission" date="2021-01" db="EMBL/GenBank/DDBJ databases">
        <authorList>
            <person name="Kaushik A."/>
        </authorList>
    </citation>
    <scope>NUCLEOTIDE SEQUENCE</scope>
    <source>
        <strain evidence="6">AG1-1B</strain>
    </source>
</reference>
<dbReference type="FunFam" id="3.40.309.10:FF:000009">
    <property type="entry name" value="Aldehyde dehydrogenase A"/>
    <property type="match status" value="1"/>
</dbReference>
<gene>
    <name evidence="6" type="ORF">RDB_LOCUS68407</name>
</gene>
<name>A0A8H2Y1N1_9AGAM</name>
<dbReference type="InterPro" id="IPR016163">
    <property type="entry name" value="Ald_DH_C"/>
</dbReference>
<comment type="similarity">
    <text evidence="1">Belongs to the aldehyde dehydrogenase family.</text>
</comment>
<keyword evidence="2" id="KW-0560">Oxidoreductase</keyword>
<feature type="compositionally biased region" description="Low complexity" evidence="3">
    <location>
        <begin position="515"/>
        <end position="530"/>
    </location>
</feature>
<organism evidence="6 7">
    <name type="scientific">Rhizoctonia solani</name>
    <dbReference type="NCBI Taxonomy" id="456999"/>
    <lineage>
        <taxon>Eukaryota</taxon>
        <taxon>Fungi</taxon>
        <taxon>Dikarya</taxon>
        <taxon>Basidiomycota</taxon>
        <taxon>Agaricomycotina</taxon>
        <taxon>Agaricomycetes</taxon>
        <taxon>Cantharellales</taxon>
        <taxon>Ceratobasidiaceae</taxon>
        <taxon>Rhizoctonia</taxon>
    </lineage>
</organism>
<feature type="region of interest" description="Disordered" evidence="3">
    <location>
        <begin position="260"/>
        <end position="297"/>
    </location>
</feature>
<dbReference type="AlphaFoldDB" id="A0A8H2Y1N1"/>
<evidence type="ECO:0000256" key="2">
    <source>
        <dbReference type="ARBA" id="ARBA00023002"/>
    </source>
</evidence>
<accession>A0A8H2Y1N1</accession>
<feature type="transmembrane region" description="Helical" evidence="4">
    <location>
        <begin position="309"/>
        <end position="335"/>
    </location>
</feature>
<dbReference type="PROSITE" id="PS00070">
    <property type="entry name" value="ALDEHYDE_DEHYDR_CYS"/>
    <property type="match status" value="1"/>
</dbReference>
<evidence type="ECO:0000256" key="4">
    <source>
        <dbReference type="SAM" id="Phobius"/>
    </source>
</evidence>
<sequence length="558" mass="59634">DPAYVRSDANLDYTVAELVDGAFFNSGQSCCAVERIYVHESVYDKFVSAYVDQVKKYKLGDPTDSATNLGPVVSVASADRIRKQVDDAVKSGAKALVPEDLFPIAKSGTTYVVPQVLVNVDHTMDVMKEETFGPVVGIMPVASDEAALELMNDSPYGLTASIWTSDKPESEAAFLKLVDELETGTVFLNRCDYLDPALAWTGVKDSGRGVSLSKFGTPTQPVTSTDLAVSSVASSSVASATTISGGGTEISTIVTITQGGPSTTNSISSSSARSTSSTSTRSSSSETNSTTPTSAPLTDVNVPFYQSKYYPMIIALCCFAVGLLIAFIVSVIIALRARSDVGDLRDRLNRYEEQMFFSKQAVDSTSNVGYEVPRSFGQRSYGRVDMSDSESTLVSRPRQSTGQTQREFGGLPSSQLGQGTTKTRSQTGTRRVTFSDEEHLTDASPLLSSSVFGDSTSQYTPTRLQAPAPKPVDPYGSSALVQSPPQLPSSPPQVYEPTPFVLSPTLHPGASDPARVITPPIRRLPTTPGPSSSDQEHDAYANPFPPGHHSANDNYQQR</sequence>
<protein>
    <recommendedName>
        <fullName evidence="5">Aldehyde dehydrogenase domain-containing protein</fullName>
    </recommendedName>
</protein>
<comment type="caution">
    <text evidence="6">The sequence shown here is derived from an EMBL/GenBank/DDBJ whole genome shotgun (WGS) entry which is preliminary data.</text>
</comment>
<dbReference type="SUPFAM" id="SSF53720">
    <property type="entry name" value="ALDH-like"/>
    <property type="match status" value="1"/>
</dbReference>
<dbReference type="InterPro" id="IPR016160">
    <property type="entry name" value="Ald_DH_CS_CYS"/>
</dbReference>
<dbReference type="Proteomes" id="UP000663826">
    <property type="component" value="Unassembled WGS sequence"/>
</dbReference>
<evidence type="ECO:0000313" key="6">
    <source>
        <dbReference type="EMBL" id="CAE6439712.1"/>
    </source>
</evidence>
<dbReference type="Gene3D" id="3.40.605.10">
    <property type="entry name" value="Aldehyde Dehydrogenase, Chain A, domain 1"/>
    <property type="match status" value="1"/>
</dbReference>
<evidence type="ECO:0000256" key="1">
    <source>
        <dbReference type="ARBA" id="ARBA00009986"/>
    </source>
</evidence>
<feature type="non-terminal residue" evidence="6">
    <location>
        <position position="1"/>
    </location>
</feature>
<keyword evidence="4" id="KW-0472">Membrane</keyword>
<dbReference type="InterPro" id="IPR016162">
    <property type="entry name" value="Ald_DH_N"/>
</dbReference>
<evidence type="ECO:0000259" key="5">
    <source>
        <dbReference type="Pfam" id="PF00171"/>
    </source>
</evidence>
<dbReference type="Gene3D" id="3.40.309.10">
    <property type="entry name" value="Aldehyde Dehydrogenase, Chain A, domain 2"/>
    <property type="match status" value="1"/>
</dbReference>
<dbReference type="PANTHER" id="PTHR11699">
    <property type="entry name" value="ALDEHYDE DEHYDROGENASE-RELATED"/>
    <property type="match status" value="1"/>
</dbReference>
<feature type="domain" description="Aldehyde dehydrogenase" evidence="5">
    <location>
        <begin position="2"/>
        <end position="213"/>
    </location>
</feature>
<keyword evidence="4" id="KW-1133">Transmembrane helix</keyword>
<dbReference type="GO" id="GO:0016620">
    <property type="term" value="F:oxidoreductase activity, acting on the aldehyde or oxo group of donors, NAD or NADP as acceptor"/>
    <property type="evidence" value="ECO:0007669"/>
    <property type="project" value="InterPro"/>
</dbReference>
<evidence type="ECO:0000256" key="3">
    <source>
        <dbReference type="SAM" id="MobiDB-lite"/>
    </source>
</evidence>